<dbReference type="Proteomes" id="UP000230324">
    <property type="component" value="Unassembled WGS sequence"/>
</dbReference>
<name>A0A2M7BY85_9BACT</name>
<evidence type="ECO:0000313" key="2">
    <source>
        <dbReference type="EMBL" id="PIV12642.1"/>
    </source>
</evidence>
<sequence>MKLKIDLKYDFEYRGFVVDCPSLPGCMSQGKTKREALKNIQEAIRGYIKVLRKHHQTAPLEVAHPNYIEVKV</sequence>
<dbReference type="PANTHER" id="PTHR34504:SF2">
    <property type="entry name" value="UPF0150 PROTEIN SSL0259"/>
    <property type="match status" value="1"/>
</dbReference>
<dbReference type="SUPFAM" id="SSF143100">
    <property type="entry name" value="TTHA1013/TTHA0281-like"/>
    <property type="match status" value="1"/>
</dbReference>
<dbReference type="Pfam" id="PF15919">
    <property type="entry name" value="HicB_lk_antitox"/>
    <property type="match status" value="1"/>
</dbReference>
<dbReference type="EMBL" id="PEUV01000030">
    <property type="protein sequence ID" value="PIV12642.1"/>
    <property type="molecule type" value="Genomic_DNA"/>
</dbReference>
<organism evidence="2 3">
    <name type="scientific">Candidatus Nealsonbacteria bacterium CG03_land_8_20_14_0_80_36_12</name>
    <dbReference type="NCBI Taxonomy" id="1974701"/>
    <lineage>
        <taxon>Bacteria</taxon>
        <taxon>Candidatus Nealsoniibacteriota</taxon>
    </lineage>
</organism>
<dbReference type="InterPro" id="IPR035069">
    <property type="entry name" value="TTHA1013/TTHA0281-like"/>
</dbReference>
<proteinExistence type="predicted"/>
<dbReference type="InterPro" id="IPR051404">
    <property type="entry name" value="TA_system_antitoxin"/>
</dbReference>
<gene>
    <name evidence="2" type="ORF">COS47_01415</name>
</gene>
<dbReference type="AlphaFoldDB" id="A0A2M7BY85"/>
<dbReference type="InterPro" id="IPR031807">
    <property type="entry name" value="HicB-like"/>
</dbReference>
<dbReference type="PANTHER" id="PTHR34504">
    <property type="entry name" value="ANTITOXIN HICB"/>
    <property type="match status" value="1"/>
</dbReference>
<feature type="domain" description="HicB-like antitoxin of toxin-antitoxin system" evidence="1">
    <location>
        <begin position="14"/>
        <end position="59"/>
    </location>
</feature>
<accession>A0A2M7BY85</accession>
<comment type="caution">
    <text evidence="2">The sequence shown here is derived from an EMBL/GenBank/DDBJ whole genome shotgun (WGS) entry which is preliminary data.</text>
</comment>
<evidence type="ECO:0000259" key="1">
    <source>
        <dbReference type="Pfam" id="PF15919"/>
    </source>
</evidence>
<dbReference type="Gene3D" id="3.30.160.250">
    <property type="match status" value="1"/>
</dbReference>
<protein>
    <submittedName>
        <fullName evidence="2">HicB family protein</fullName>
    </submittedName>
</protein>
<reference evidence="3" key="1">
    <citation type="submission" date="2017-09" db="EMBL/GenBank/DDBJ databases">
        <title>Depth-based differentiation of microbial function through sediment-hosted aquifers and enrichment of novel symbionts in the deep terrestrial subsurface.</title>
        <authorList>
            <person name="Probst A.J."/>
            <person name="Ladd B."/>
            <person name="Jarett J.K."/>
            <person name="Geller-Mcgrath D.E."/>
            <person name="Sieber C.M.K."/>
            <person name="Emerson J.B."/>
            <person name="Anantharaman K."/>
            <person name="Thomas B.C."/>
            <person name="Malmstrom R."/>
            <person name="Stieglmeier M."/>
            <person name="Klingl A."/>
            <person name="Woyke T."/>
            <person name="Ryan C.M."/>
            <person name="Banfield J.F."/>
        </authorList>
    </citation>
    <scope>NUCLEOTIDE SEQUENCE [LARGE SCALE GENOMIC DNA]</scope>
</reference>
<evidence type="ECO:0000313" key="3">
    <source>
        <dbReference type="Proteomes" id="UP000230324"/>
    </source>
</evidence>